<dbReference type="InterPro" id="IPR010666">
    <property type="entry name" value="Znf_GRF"/>
</dbReference>
<keyword evidence="5" id="KW-0175">Coiled coil</keyword>
<keyword evidence="3" id="KW-0862">Zinc</keyword>
<evidence type="ECO:0000313" key="8">
    <source>
        <dbReference type="EMBL" id="ESQ30870.1"/>
    </source>
</evidence>
<keyword evidence="9" id="KW-1185">Reference proteome</keyword>
<evidence type="ECO:0000259" key="7">
    <source>
        <dbReference type="PROSITE" id="PS51999"/>
    </source>
</evidence>
<accession>V4JZ99</accession>
<keyword evidence="1" id="KW-0479">Metal-binding</keyword>
<proteinExistence type="predicted"/>
<evidence type="ECO:0000256" key="3">
    <source>
        <dbReference type="ARBA" id="ARBA00022833"/>
    </source>
</evidence>
<evidence type="ECO:0000256" key="1">
    <source>
        <dbReference type="ARBA" id="ARBA00022723"/>
    </source>
</evidence>
<keyword evidence="6" id="KW-1133">Transmembrane helix</keyword>
<dbReference type="Gene3D" id="1.10.287.1490">
    <property type="match status" value="1"/>
</dbReference>
<dbReference type="Proteomes" id="UP000030689">
    <property type="component" value="Unassembled WGS sequence"/>
</dbReference>
<dbReference type="GO" id="GO:0008270">
    <property type="term" value="F:zinc ion binding"/>
    <property type="evidence" value="ECO:0007669"/>
    <property type="project" value="UniProtKB-KW"/>
</dbReference>
<dbReference type="PANTHER" id="PTHR33248">
    <property type="entry name" value="ZINC ION-BINDING PROTEIN"/>
    <property type="match status" value="1"/>
</dbReference>
<dbReference type="STRING" id="72664.V4JZ99"/>
<feature type="transmembrane region" description="Helical" evidence="6">
    <location>
        <begin position="145"/>
        <end position="164"/>
    </location>
</feature>
<keyword evidence="6" id="KW-0812">Transmembrane</keyword>
<reference evidence="8 9" key="1">
    <citation type="journal article" date="2013" name="Front. Plant Sci.">
        <title>The Reference Genome of the Halophytic Plant Eutrema salsugineum.</title>
        <authorList>
            <person name="Yang R."/>
            <person name="Jarvis D.E."/>
            <person name="Chen H."/>
            <person name="Beilstein M.A."/>
            <person name="Grimwood J."/>
            <person name="Jenkins J."/>
            <person name="Shu S."/>
            <person name="Prochnik S."/>
            <person name="Xin M."/>
            <person name="Ma C."/>
            <person name="Schmutz J."/>
            <person name="Wing R.A."/>
            <person name="Mitchell-Olds T."/>
            <person name="Schumaker K.S."/>
            <person name="Wang X."/>
        </authorList>
    </citation>
    <scope>NUCLEOTIDE SEQUENCE [LARGE SCALE GENOMIC DNA]</scope>
</reference>
<dbReference type="EMBL" id="KI517809">
    <property type="protein sequence ID" value="ESQ30870.1"/>
    <property type="molecule type" value="Genomic_DNA"/>
</dbReference>
<keyword evidence="2 4" id="KW-0863">Zinc-finger</keyword>
<evidence type="ECO:0000256" key="2">
    <source>
        <dbReference type="ARBA" id="ARBA00022771"/>
    </source>
</evidence>
<dbReference type="OMA" id="IMRTSET"/>
<dbReference type="Pfam" id="PF06839">
    <property type="entry name" value="Zn_ribbon_GRF"/>
    <property type="match status" value="1"/>
</dbReference>
<evidence type="ECO:0000256" key="6">
    <source>
        <dbReference type="SAM" id="Phobius"/>
    </source>
</evidence>
<name>V4JZ99_EUTSA</name>
<dbReference type="KEGG" id="eus:EUTSA_v10012038mg"/>
<feature type="domain" description="GRF-type" evidence="7">
    <location>
        <begin position="12"/>
        <end position="54"/>
    </location>
</feature>
<feature type="coiled-coil region" evidence="5">
    <location>
        <begin position="66"/>
        <end position="93"/>
    </location>
</feature>
<sequence length="165" mass="18692">MSSSNRGIPKRCRCGERSIMRTSETYKNPGRLFYCCPSGSKEDKNHLFKWTDIARVEELGYVQSEVDKMQEDVKMLEKDLHDVETEMGTLTCETRTCEAIANSYGSDIDAIKVSAQGFQKELGELKTVIGRCEEGIEKLNTTVSAMKNMIVCGLVMVLIMYFIFM</sequence>
<gene>
    <name evidence="8" type="ORF">EUTSA_v10012038mg</name>
</gene>
<evidence type="ECO:0000256" key="4">
    <source>
        <dbReference type="PROSITE-ProRule" id="PRU01343"/>
    </source>
</evidence>
<evidence type="ECO:0000313" key="9">
    <source>
        <dbReference type="Proteomes" id="UP000030689"/>
    </source>
</evidence>
<evidence type="ECO:0000256" key="5">
    <source>
        <dbReference type="SAM" id="Coils"/>
    </source>
</evidence>
<dbReference type="eggNOG" id="ENOG502R1UD">
    <property type="taxonomic scope" value="Eukaryota"/>
</dbReference>
<dbReference type="AlphaFoldDB" id="V4JZ99"/>
<dbReference type="SUPFAM" id="SSF58100">
    <property type="entry name" value="Bacterial hemolysins"/>
    <property type="match status" value="1"/>
</dbReference>
<dbReference type="PROSITE" id="PS51999">
    <property type="entry name" value="ZF_GRF"/>
    <property type="match status" value="1"/>
</dbReference>
<organism evidence="8 9">
    <name type="scientific">Eutrema salsugineum</name>
    <name type="common">Saltwater cress</name>
    <name type="synonym">Sisymbrium salsugineum</name>
    <dbReference type="NCBI Taxonomy" id="72664"/>
    <lineage>
        <taxon>Eukaryota</taxon>
        <taxon>Viridiplantae</taxon>
        <taxon>Streptophyta</taxon>
        <taxon>Embryophyta</taxon>
        <taxon>Tracheophyta</taxon>
        <taxon>Spermatophyta</taxon>
        <taxon>Magnoliopsida</taxon>
        <taxon>eudicotyledons</taxon>
        <taxon>Gunneridae</taxon>
        <taxon>Pentapetalae</taxon>
        <taxon>rosids</taxon>
        <taxon>malvids</taxon>
        <taxon>Brassicales</taxon>
        <taxon>Brassicaceae</taxon>
        <taxon>Eutremeae</taxon>
        <taxon>Eutrema</taxon>
    </lineage>
</organism>
<dbReference type="Gramene" id="ESQ30870">
    <property type="protein sequence ID" value="ESQ30870"/>
    <property type="gene ID" value="EUTSA_v10012038mg"/>
</dbReference>
<protein>
    <recommendedName>
        <fullName evidence="7">GRF-type domain-containing protein</fullName>
    </recommendedName>
</protein>
<keyword evidence="6" id="KW-0472">Membrane</keyword>